<name>A0A4Z1P895_9PEZI</name>
<feature type="region of interest" description="Disordered" evidence="1">
    <location>
        <begin position="1"/>
        <end position="21"/>
    </location>
</feature>
<feature type="compositionally biased region" description="Polar residues" evidence="1">
    <location>
        <begin position="1"/>
        <end position="19"/>
    </location>
</feature>
<keyword evidence="3" id="KW-1185">Reference proteome</keyword>
<comment type="caution">
    <text evidence="2">The sequence shown here is derived from an EMBL/GenBank/DDBJ whole genome shotgun (WGS) entry which is preliminary data.</text>
</comment>
<proteinExistence type="predicted"/>
<gene>
    <name evidence="2" type="ORF">E6O75_ATG04552</name>
</gene>
<sequence length="90" mass="10077">MSGNHTTATTGPSNPLHTFSSKETKYLEKAQIESDTAYAEYSKAKDAYAKAQNDGMSEGEVDELRQKMYGFEEEARAKEEVLRGLQDFCD</sequence>
<protein>
    <submittedName>
        <fullName evidence="2">Uncharacterized protein</fullName>
    </submittedName>
</protein>
<evidence type="ECO:0000313" key="2">
    <source>
        <dbReference type="EMBL" id="TID25347.1"/>
    </source>
</evidence>
<evidence type="ECO:0000313" key="3">
    <source>
        <dbReference type="Proteomes" id="UP000298493"/>
    </source>
</evidence>
<accession>A0A4Z1P895</accession>
<dbReference type="OrthoDB" id="3918477at2759"/>
<dbReference type="AlphaFoldDB" id="A0A4Z1P895"/>
<dbReference type="EMBL" id="SNSC02000004">
    <property type="protein sequence ID" value="TID25347.1"/>
    <property type="molecule type" value="Genomic_DNA"/>
</dbReference>
<reference evidence="2 3" key="1">
    <citation type="submission" date="2019-04" db="EMBL/GenBank/DDBJ databases">
        <title>High contiguity whole genome sequence and gene annotation resource for two Venturia nashicola isolates.</title>
        <authorList>
            <person name="Prokchorchik M."/>
            <person name="Won K."/>
            <person name="Lee Y."/>
            <person name="Choi E.D."/>
            <person name="Segonzac C."/>
            <person name="Sohn K.H."/>
        </authorList>
    </citation>
    <scope>NUCLEOTIDE SEQUENCE [LARGE SCALE GENOMIC DNA]</scope>
    <source>
        <strain evidence="2 3">PRI2</strain>
    </source>
</reference>
<dbReference type="Proteomes" id="UP000298493">
    <property type="component" value="Unassembled WGS sequence"/>
</dbReference>
<organism evidence="2 3">
    <name type="scientific">Venturia nashicola</name>
    <dbReference type="NCBI Taxonomy" id="86259"/>
    <lineage>
        <taxon>Eukaryota</taxon>
        <taxon>Fungi</taxon>
        <taxon>Dikarya</taxon>
        <taxon>Ascomycota</taxon>
        <taxon>Pezizomycotina</taxon>
        <taxon>Dothideomycetes</taxon>
        <taxon>Pleosporomycetidae</taxon>
        <taxon>Venturiales</taxon>
        <taxon>Venturiaceae</taxon>
        <taxon>Venturia</taxon>
    </lineage>
</organism>
<evidence type="ECO:0000256" key="1">
    <source>
        <dbReference type="SAM" id="MobiDB-lite"/>
    </source>
</evidence>